<evidence type="ECO:0000313" key="2">
    <source>
        <dbReference type="EMBL" id="OCK76497.1"/>
    </source>
</evidence>
<dbReference type="AlphaFoldDB" id="A0A8E2E396"/>
<organism evidence="2 3">
    <name type="scientific">Lepidopterella palustris CBS 459.81</name>
    <dbReference type="NCBI Taxonomy" id="1314670"/>
    <lineage>
        <taxon>Eukaryota</taxon>
        <taxon>Fungi</taxon>
        <taxon>Dikarya</taxon>
        <taxon>Ascomycota</taxon>
        <taxon>Pezizomycotina</taxon>
        <taxon>Dothideomycetes</taxon>
        <taxon>Pleosporomycetidae</taxon>
        <taxon>Mytilinidiales</taxon>
        <taxon>Argynnaceae</taxon>
        <taxon>Lepidopterella</taxon>
    </lineage>
</organism>
<gene>
    <name evidence="2" type="ORF">K432DRAFT_419191</name>
</gene>
<dbReference type="Gene3D" id="3.40.50.1820">
    <property type="entry name" value="alpha/beta hydrolase"/>
    <property type="match status" value="2"/>
</dbReference>
<evidence type="ECO:0000259" key="1">
    <source>
        <dbReference type="Pfam" id="PF00561"/>
    </source>
</evidence>
<proteinExistence type="predicted"/>
<protein>
    <submittedName>
        <fullName evidence="2">Alpha/beta-hydrolase</fullName>
    </submittedName>
</protein>
<name>A0A8E2E396_9PEZI</name>
<evidence type="ECO:0000313" key="3">
    <source>
        <dbReference type="Proteomes" id="UP000250266"/>
    </source>
</evidence>
<dbReference type="PANTHER" id="PTHR43329">
    <property type="entry name" value="EPOXIDE HYDROLASE"/>
    <property type="match status" value="1"/>
</dbReference>
<reference evidence="2 3" key="1">
    <citation type="journal article" date="2016" name="Nat. Commun.">
        <title>Ectomycorrhizal ecology is imprinted in the genome of the dominant symbiotic fungus Cenococcum geophilum.</title>
        <authorList>
            <consortium name="DOE Joint Genome Institute"/>
            <person name="Peter M."/>
            <person name="Kohler A."/>
            <person name="Ohm R.A."/>
            <person name="Kuo A."/>
            <person name="Krutzmann J."/>
            <person name="Morin E."/>
            <person name="Arend M."/>
            <person name="Barry K.W."/>
            <person name="Binder M."/>
            <person name="Choi C."/>
            <person name="Clum A."/>
            <person name="Copeland A."/>
            <person name="Grisel N."/>
            <person name="Haridas S."/>
            <person name="Kipfer T."/>
            <person name="LaButti K."/>
            <person name="Lindquist E."/>
            <person name="Lipzen A."/>
            <person name="Maire R."/>
            <person name="Meier B."/>
            <person name="Mihaltcheva S."/>
            <person name="Molinier V."/>
            <person name="Murat C."/>
            <person name="Poggeler S."/>
            <person name="Quandt C.A."/>
            <person name="Sperisen C."/>
            <person name="Tritt A."/>
            <person name="Tisserant E."/>
            <person name="Crous P.W."/>
            <person name="Henrissat B."/>
            <person name="Nehls U."/>
            <person name="Egli S."/>
            <person name="Spatafora J.W."/>
            <person name="Grigoriev I.V."/>
            <person name="Martin F.M."/>
        </authorList>
    </citation>
    <scope>NUCLEOTIDE SEQUENCE [LARGE SCALE GENOMIC DNA]</scope>
    <source>
        <strain evidence="2 3">CBS 459.81</strain>
    </source>
</reference>
<accession>A0A8E2E396</accession>
<dbReference type="GO" id="GO:0016787">
    <property type="term" value="F:hydrolase activity"/>
    <property type="evidence" value="ECO:0007669"/>
    <property type="project" value="UniProtKB-KW"/>
</dbReference>
<dbReference type="OrthoDB" id="408373at2759"/>
<keyword evidence="2" id="KW-0378">Hydrolase</keyword>
<dbReference type="EMBL" id="KV745206">
    <property type="protein sequence ID" value="OCK76497.1"/>
    <property type="molecule type" value="Genomic_DNA"/>
</dbReference>
<sequence length="247" mass="28056">MINNHYETRWRQRIAAIGSPSIKDIRLNYIECLCPPSNDKKGITILIYRLPQTSYPLCRAVAPLVGAGYRIFVVDYRGAGEPSKPVESFTKTEMAVDLCRLVRDHLETKEPIHVVGHDIGSMTAFAYASLYPEHDSIGIWADLEHYKISYSQHRAITCSIDVYCAFYKDAEENQRFLIENGKSKVSALVLSGANCFFALHAERMMQEFHPHFDVAIIAGKNPEDFVQEVLGFFLSGDSTWRGMLNYH</sequence>
<dbReference type="InterPro" id="IPR000073">
    <property type="entry name" value="AB_hydrolase_1"/>
</dbReference>
<dbReference type="Pfam" id="PF00561">
    <property type="entry name" value="Abhydrolase_1"/>
    <property type="match status" value="1"/>
</dbReference>
<dbReference type="SUPFAM" id="SSF53474">
    <property type="entry name" value="alpha/beta-Hydrolases"/>
    <property type="match status" value="1"/>
</dbReference>
<feature type="domain" description="AB hydrolase-1" evidence="1">
    <location>
        <begin position="51"/>
        <end position="134"/>
    </location>
</feature>
<dbReference type="InterPro" id="IPR029058">
    <property type="entry name" value="AB_hydrolase_fold"/>
</dbReference>
<dbReference type="Proteomes" id="UP000250266">
    <property type="component" value="Unassembled WGS sequence"/>
</dbReference>
<keyword evidence="3" id="KW-1185">Reference proteome</keyword>